<proteinExistence type="predicted"/>
<evidence type="ECO:0000313" key="1">
    <source>
        <dbReference type="EMBL" id="MCQ6962676.1"/>
    </source>
</evidence>
<reference evidence="1 2" key="1">
    <citation type="journal article" date="2011" name="Appl. Environ. Microbiol.">
        <title>Methanogenic archaea isolated from Taiwan's Chelungpu fault.</title>
        <authorList>
            <person name="Wu S.Y."/>
            <person name="Lai M.C."/>
        </authorList>
    </citation>
    <scope>NUCLEOTIDE SEQUENCE [LARGE SCALE GENOMIC DNA]</scope>
    <source>
        <strain evidence="1 2">St545Mb</strain>
    </source>
</reference>
<dbReference type="Pfam" id="PF08979">
    <property type="entry name" value="DUF1894"/>
    <property type="match status" value="1"/>
</dbReference>
<organism evidence="1 2">
    <name type="scientific">Methanolobus chelungpuianus</name>
    <dbReference type="NCBI Taxonomy" id="502115"/>
    <lineage>
        <taxon>Archaea</taxon>
        <taxon>Methanobacteriati</taxon>
        <taxon>Methanobacteriota</taxon>
        <taxon>Stenosarchaea group</taxon>
        <taxon>Methanomicrobia</taxon>
        <taxon>Methanosarcinales</taxon>
        <taxon>Methanosarcinaceae</taxon>
        <taxon>Methanolobus</taxon>
    </lineage>
</organism>
<protein>
    <recommendedName>
        <fullName evidence="3">DUF1894 domain-containing protein</fullName>
    </recommendedName>
</protein>
<keyword evidence="2" id="KW-1185">Reference proteome</keyword>
<dbReference type="RefSeq" id="WP_256622487.1">
    <property type="nucleotide sequence ID" value="NZ_JTEO01000004.1"/>
</dbReference>
<comment type="caution">
    <text evidence="1">The sequence shown here is derived from an EMBL/GenBank/DDBJ whole genome shotgun (WGS) entry which is preliminary data.</text>
</comment>
<accession>A0AAE3KX40</accession>
<dbReference type="EMBL" id="JTEO01000004">
    <property type="protein sequence ID" value="MCQ6962676.1"/>
    <property type="molecule type" value="Genomic_DNA"/>
</dbReference>
<dbReference type="InterPro" id="IPR012031">
    <property type="entry name" value="MTH0776-like"/>
</dbReference>
<gene>
    <name evidence="1" type="ORF">PV02_06020</name>
</gene>
<evidence type="ECO:0008006" key="3">
    <source>
        <dbReference type="Google" id="ProtNLM"/>
    </source>
</evidence>
<evidence type="ECO:0000313" key="2">
    <source>
        <dbReference type="Proteomes" id="UP001206983"/>
    </source>
</evidence>
<dbReference type="Proteomes" id="UP001206983">
    <property type="component" value="Unassembled WGS sequence"/>
</dbReference>
<sequence>MACISDLPYEILLKGGTPAQCEALIRENSDEVYHVGGGYTIRGVILKGDNIPIGTKGNDLFFQYIKPCFGLFVLRLPDAADEVEKLRSKFGKK</sequence>
<dbReference type="AlphaFoldDB" id="A0AAE3KX40"/>
<name>A0AAE3KX40_9EURY</name>